<name>A0AAN7BYS4_9PEZI</name>
<evidence type="ECO:0000313" key="4">
    <source>
        <dbReference type="Proteomes" id="UP001301958"/>
    </source>
</evidence>
<dbReference type="PANTHER" id="PTHR36102:SF1">
    <property type="entry name" value="YDR124W-LIKE HELICAL BUNDLE DOMAIN-CONTAINING PROTEIN"/>
    <property type="match status" value="1"/>
</dbReference>
<feature type="compositionally biased region" description="Low complexity" evidence="1">
    <location>
        <begin position="362"/>
        <end position="376"/>
    </location>
</feature>
<proteinExistence type="predicted"/>
<comment type="caution">
    <text evidence="3">The sequence shown here is derived from an EMBL/GenBank/DDBJ whole genome shotgun (WGS) entry which is preliminary data.</text>
</comment>
<keyword evidence="4" id="KW-1185">Reference proteome</keyword>
<dbReference type="Proteomes" id="UP001301958">
    <property type="component" value="Unassembled WGS sequence"/>
</dbReference>
<feature type="compositionally biased region" description="Acidic residues" evidence="1">
    <location>
        <begin position="348"/>
        <end position="357"/>
    </location>
</feature>
<feature type="region of interest" description="Disordered" evidence="1">
    <location>
        <begin position="115"/>
        <end position="161"/>
    </location>
</feature>
<dbReference type="InterPro" id="IPR047092">
    <property type="entry name" value="AFUB_07903/YDR124W-like_hel"/>
</dbReference>
<dbReference type="EMBL" id="MU865289">
    <property type="protein sequence ID" value="KAK4232104.1"/>
    <property type="molecule type" value="Genomic_DNA"/>
</dbReference>
<feature type="domain" description="Subtelomeric hrmA-associated cluster protein AFUB-079030/YDR124W-like helical bundle" evidence="2">
    <location>
        <begin position="175"/>
        <end position="322"/>
    </location>
</feature>
<reference evidence="3" key="1">
    <citation type="journal article" date="2023" name="Mol. Phylogenet. Evol.">
        <title>Genome-scale phylogeny and comparative genomics of the fungal order Sordariales.</title>
        <authorList>
            <person name="Hensen N."/>
            <person name="Bonometti L."/>
            <person name="Westerberg I."/>
            <person name="Brannstrom I.O."/>
            <person name="Guillou S."/>
            <person name="Cros-Aarteil S."/>
            <person name="Calhoun S."/>
            <person name="Haridas S."/>
            <person name="Kuo A."/>
            <person name="Mondo S."/>
            <person name="Pangilinan J."/>
            <person name="Riley R."/>
            <person name="LaButti K."/>
            <person name="Andreopoulos B."/>
            <person name="Lipzen A."/>
            <person name="Chen C."/>
            <person name="Yan M."/>
            <person name="Daum C."/>
            <person name="Ng V."/>
            <person name="Clum A."/>
            <person name="Steindorff A."/>
            <person name="Ohm R.A."/>
            <person name="Martin F."/>
            <person name="Silar P."/>
            <person name="Natvig D.O."/>
            <person name="Lalanne C."/>
            <person name="Gautier V."/>
            <person name="Ament-Velasquez S.L."/>
            <person name="Kruys A."/>
            <person name="Hutchinson M.I."/>
            <person name="Powell A.J."/>
            <person name="Barry K."/>
            <person name="Miller A.N."/>
            <person name="Grigoriev I.V."/>
            <person name="Debuchy R."/>
            <person name="Gladieux P."/>
            <person name="Hiltunen Thoren M."/>
            <person name="Johannesson H."/>
        </authorList>
    </citation>
    <scope>NUCLEOTIDE SEQUENCE</scope>
    <source>
        <strain evidence="3">CBS 990.96</strain>
    </source>
</reference>
<reference evidence="3" key="2">
    <citation type="submission" date="2023-05" db="EMBL/GenBank/DDBJ databases">
        <authorList>
            <consortium name="Lawrence Berkeley National Laboratory"/>
            <person name="Steindorff A."/>
            <person name="Hensen N."/>
            <person name="Bonometti L."/>
            <person name="Westerberg I."/>
            <person name="Brannstrom I.O."/>
            <person name="Guillou S."/>
            <person name="Cros-Aarteil S."/>
            <person name="Calhoun S."/>
            <person name="Haridas S."/>
            <person name="Kuo A."/>
            <person name="Mondo S."/>
            <person name="Pangilinan J."/>
            <person name="Riley R."/>
            <person name="Labutti K."/>
            <person name="Andreopoulos B."/>
            <person name="Lipzen A."/>
            <person name="Chen C."/>
            <person name="Yanf M."/>
            <person name="Daum C."/>
            <person name="Ng V."/>
            <person name="Clum A."/>
            <person name="Ohm R."/>
            <person name="Martin F."/>
            <person name="Silar P."/>
            <person name="Natvig D."/>
            <person name="Lalanne C."/>
            <person name="Gautier V."/>
            <person name="Ament-Velasquez S.L."/>
            <person name="Kruys A."/>
            <person name="Hutchinson M.I."/>
            <person name="Powell A.J."/>
            <person name="Barry K."/>
            <person name="Miller A.N."/>
            <person name="Grigoriev I.V."/>
            <person name="Debuchy R."/>
            <person name="Gladieux P."/>
            <person name="Thoren M.H."/>
            <person name="Johannesson H."/>
        </authorList>
    </citation>
    <scope>NUCLEOTIDE SEQUENCE</scope>
    <source>
        <strain evidence="3">CBS 990.96</strain>
    </source>
</reference>
<gene>
    <name evidence="3" type="ORF">QBC38DRAFT_145693</name>
</gene>
<feature type="compositionally biased region" description="Polar residues" evidence="1">
    <location>
        <begin position="115"/>
        <end position="130"/>
    </location>
</feature>
<sequence length="586" mass="64204">MVNLNTDEYYRSGASYARLSWESTERAAADSAANDSDRSGPSPERSSLPASVGRTLQENCHLNWRSFFLAITLDNGEQVFFTGPDALERVDCAQMFDMDRFNRFMTHRDRASLSRQESVYSDTDGYNQPSMYPIQGDARRTRARRRQQRVSSGRRSATAADNEPIVVPSVRRGLRIGDSQVVWQYYFDAFTILQQLACKVIAKVFVKAVAPKKQTTNPYTGGDSTAPSWWPRPYGPQPGERVRHKEPDHLYKKERTQLCAHILRLVTDPIDRQHEGIRAVEMTVGKLEKLTMDAMSTFFSDTSNTRNAAKKGLLKEIFRVAKQEENFKKGGIDDTTVVYVSTSKGAFDPDEDEDDEPLGPMSSSGESETGSGTYSTRMSPIRTPTSAFTSDLTSARPATHYGDAMELDSAHHNPHPHSHHHSQHHPYTLPAVGPLPTINTMQLDEMMTTNPSDAAGRRSSLYTSPPPGEYHHSASPSTQQVYSPASAWQSSAAPTATTLSSTNPGLYAFASGSQAGPGAYQPSYMSSYAAAQVGGNGGYSPPGSFRDTAGYPSLPLPMSGGRFGHSLGVTLKTEISEGGHGSAMRD</sequence>
<dbReference type="AlphaFoldDB" id="A0AAN7BYS4"/>
<feature type="region of interest" description="Disordered" evidence="1">
    <location>
        <begin position="344"/>
        <end position="393"/>
    </location>
</feature>
<feature type="region of interest" description="Disordered" evidence="1">
    <location>
        <begin position="406"/>
        <end position="436"/>
    </location>
</feature>
<evidence type="ECO:0000313" key="3">
    <source>
        <dbReference type="EMBL" id="KAK4232104.1"/>
    </source>
</evidence>
<feature type="compositionally biased region" description="Polar residues" evidence="1">
    <location>
        <begin position="382"/>
        <end position="393"/>
    </location>
</feature>
<protein>
    <recommendedName>
        <fullName evidence="2">Subtelomeric hrmA-associated cluster protein AFUB-079030/YDR124W-like helical bundle domain-containing protein</fullName>
    </recommendedName>
</protein>
<dbReference type="Pfam" id="PF11001">
    <property type="entry name" value="AFUB_07903_YDR124W_hel"/>
    <property type="match status" value="1"/>
</dbReference>
<feature type="region of interest" description="Disordered" evidence="1">
    <location>
        <begin position="449"/>
        <end position="486"/>
    </location>
</feature>
<dbReference type="PANTHER" id="PTHR36102">
    <property type="entry name" value="CHROMOSOME 10, WHOLE GENOME SHOTGUN SEQUENCE"/>
    <property type="match status" value="1"/>
</dbReference>
<feature type="compositionally biased region" description="Basic residues" evidence="1">
    <location>
        <begin position="412"/>
        <end position="424"/>
    </location>
</feature>
<feature type="region of interest" description="Disordered" evidence="1">
    <location>
        <begin position="28"/>
        <end position="52"/>
    </location>
</feature>
<accession>A0AAN7BYS4</accession>
<dbReference type="InterPro" id="IPR021264">
    <property type="entry name" value="AFUB_079030/YDR124W-like"/>
</dbReference>
<evidence type="ECO:0000259" key="2">
    <source>
        <dbReference type="Pfam" id="PF11001"/>
    </source>
</evidence>
<evidence type="ECO:0000256" key="1">
    <source>
        <dbReference type="SAM" id="MobiDB-lite"/>
    </source>
</evidence>
<organism evidence="3 4">
    <name type="scientific">Podospora fimiseda</name>
    <dbReference type="NCBI Taxonomy" id="252190"/>
    <lineage>
        <taxon>Eukaryota</taxon>
        <taxon>Fungi</taxon>
        <taxon>Dikarya</taxon>
        <taxon>Ascomycota</taxon>
        <taxon>Pezizomycotina</taxon>
        <taxon>Sordariomycetes</taxon>
        <taxon>Sordariomycetidae</taxon>
        <taxon>Sordariales</taxon>
        <taxon>Podosporaceae</taxon>
        <taxon>Podospora</taxon>
    </lineage>
</organism>